<dbReference type="Proteomes" id="UP000241394">
    <property type="component" value="Chromosome LG16"/>
</dbReference>
<reference evidence="3" key="2">
    <citation type="journal article" date="2018" name="BMC Genomics">
        <title>A manually annotated Actinidia chinensis var. chinensis (kiwifruit) genome highlights the challenges associated with draft genomes and gene prediction in plants.</title>
        <authorList>
            <person name="Pilkington S.M."/>
            <person name="Crowhurst R."/>
            <person name="Hilario E."/>
            <person name="Nardozza S."/>
            <person name="Fraser L."/>
            <person name="Peng Y."/>
            <person name="Gunaseelan K."/>
            <person name="Simpson R."/>
            <person name="Tahir J."/>
            <person name="Deroles S.C."/>
            <person name="Templeton K."/>
            <person name="Luo Z."/>
            <person name="Davy M."/>
            <person name="Cheng C."/>
            <person name="McNeilage M."/>
            <person name="Scaglione D."/>
            <person name="Liu Y."/>
            <person name="Zhang Q."/>
            <person name="Datson P."/>
            <person name="De Silva N."/>
            <person name="Gardiner S.E."/>
            <person name="Bassett H."/>
            <person name="Chagne D."/>
            <person name="McCallum J."/>
            <person name="Dzierzon H."/>
            <person name="Deng C."/>
            <person name="Wang Y.Y."/>
            <person name="Barron L."/>
            <person name="Manako K."/>
            <person name="Bowen J."/>
            <person name="Foster T.M."/>
            <person name="Erridge Z.A."/>
            <person name="Tiffin H."/>
            <person name="Waite C.N."/>
            <person name="Davies K.M."/>
            <person name="Grierson E.P."/>
            <person name="Laing W.A."/>
            <person name="Kirk R."/>
            <person name="Chen X."/>
            <person name="Wood M."/>
            <person name="Montefiori M."/>
            <person name="Brummell D.A."/>
            <person name="Schwinn K.E."/>
            <person name="Catanach A."/>
            <person name="Fullerton C."/>
            <person name="Li D."/>
            <person name="Meiyalaghan S."/>
            <person name="Nieuwenhuizen N."/>
            <person name="Read N."/>
            <person name="Prakash R."/>
            <person name="Hunter D."/>
            <person name="Zhang H."/>
            <person name="McKenzie M."/>
            <person name="Knabel M."/>
            <person name="Harris A."/>
            <person name="Allan A.C."/>
            <person name="Gleave A."/>
            <person name="Chen A."/>
            <person name="Janssen B.J."/>
            <person name="Plunkett B."/>
            <person name="Ampomah-Dwamena C."/>
            <person name="Voogd C."/>
            <person name="Leif D."/>
            <person name="Lafferty D."/>
            <person name="Souleyre E.J.F."/>
            <person name="Varkonyi-Gasic E."/>
            <person name="Gambi F."/>
            <person name="Hanley J."/>
            <person name="Yao J.L."/>
            <person name="Cheung J."/>
            <person name="David K.M."/>
            <person name="Warren B."/>
            <person name="Marsh K."/>
            <person name="Snowden K.C."/>
            <person name="Lin-Wang K."/>
            <person name="Brian L."/>
            <person name="Martinez-Sanchez M."/>
            <person name="Wang M."/>
            <person name="Ileperuma N."/>
            <person name="Macnee N."/>
            <person name="Campin R."/>
            <person name="McAtee P."/>
            <person name="Drummond R.S.M."/>
            <person name="Espley R.V."/>
            <person name="Ireland H.S."/>
            <person name="Wu R."/>
            <person name="Atkinson R.G."/>
            <person name="Karunairetnam S."/>
            <person name="Bulley S."/>
            <person name="Chunkath S."/>
            <person name="Hanley Z."/>
            <person name="Storey R."/>
            <person name="Thrimawithana A.H."/>
            <person name="Thomson S."/>
            <person name="David C."/>
            <person name="Testolin R."/>
            <person name="Huang H."/>
            <person name="Hellens R.P."/>
            <person name="Schaffer R.J."/>
        </authorList>
    </citation>
    <scope>NUCLEOTIDE SEQUENCE [LARGE SCALE GENOMIC DNA]</scope>
    <source>
        <strain evidence="3">cv. Red5</strain>
    </source>
</reference>
<dbReference type="InParanoid" id="A0A2R6QHD4"/>
<comment type="caution">
    <text evidence="2">The sequence shown here is derived from an EMBL/GenBank/DDBJ whole genome shotgun (WGS) entry which is preliminary data.</text>
</comment>
<keyword evidence="2" id="KW-0808">Transferase</keyword>
<accession>A0A2R6QHD4</accession>
<keyword evidence="1" id="KW-0472">Membrane</keyword>
<dbReference type="AlphaFoldDB" id="A0A2R6QHD4"/>
<evidence type="ECO:0000313" key="3">
    <source>
        <dbReference type="Proteomes" id="UP000241394"/>
    </source>
</evidence>
<dbReference type="OrthoDB" id="67850at2759"/>
<protein>
    <submittedName>
        <fullName evidence="2">Serine/threonine-protein kinase</fullName>
    </submittedName>
</protein>
<keyword evidence="1" id="KW-1133">Transmembrane helix</keyword>
<proteinExistence type="predicted"/>
<keyword evidence="3" id="KW-1185">Reference proteome</keyword>
<name>A0A2R6QHD4_ACTCC</name>
<organism evidence="2 3">
    <name type="scientific">Actinidia chinensis var. chinensis</name>
    <name type="common">Chinese soft-hair kiwi</name>
    <dbReference type="NCBI Taxonomy" id="1590841"/>
    <lineage>
        <taxon>Eukaryota</taxon>
        <taxon>Viridiplantae</taxon>
        <taxon>Streptophyta</taxon>
        <taxon>Embryophyta</taxon>
        <taxon>Tracheophyta</taxon>
        <taxon>Spermatophyta</taxon>
        <taxon>Magnoliopsida</taxon>
        <taxon>eudicotyledons</taxon>
        <taxon>Gunneridae</taxon>
        <taxon>Pentapetalae</taxon>
        <taxon>asterids</taxon>
        <taxon>Ericales</taxon>
        <taxon>Actinidiaceae</taxon>
        <taxon>Actinidia</taxon>
    </lineage>
</organism>
<reference evidence="2 3" key="1">
    <citation type="submission" date="2017-07" db="EMBL/GenBank/DDBJ databases">
        <title>An improved, manually edited Actinidia chinensis var. chinensis (kiwifruit) genome highlights the challenges associated with draft genomes and gene prediction in plants.</title>
        <authorList>
            <person name="Pilkington S."/>
            <person name="Crowhurst R."/>
            <person name="Hilario E."/>
            <person name="Nardozza S."/>
            <person name="Fraser L."/>
            <person name="Peng Y."/>
            <person name="Gunaseelan K."/>
            <person name="Simpson R."/>
            <person name="Tahir J."/>
            <person name="Deroles S."/>
            <person name="Templeton K."/>
            <person name="Luo Z."/>
            <person name="Davy M."/>
            <person name="Cheng C."/>
            <person name="Mcneilage M."/>
            <person name="Scaglione D."/>
            <person name="Liu Y."/>
            <person name="Zhang Q."/>
            <person name="Datson P."/>
            <person name="De Silva N."/>
            <person name="Gardiner S."/>
            <person name="Bassett H."/>
            <person name="Chagne D."/>
            <person name="Mccallum J."/>
            <person name="Dzierzon H."/>
            <person name="Deng C."/>
            <person name="Wang Y.-Y."/>
            <person name="Barron N."/>
            <person name="Manako K."/>
            <person name="Bowen J."/>
            <person name="Foster T."/>
            <person name="Erridge Z."/>
            <person name="Tiffin H."/>
            <person name="Waite C."/>
            <person name="Davies K."/>
            <person name="Grierson E."/>
            <person name="Laing W."/>
            <person name="Kirk R."/>
            <person name="Chen X."/>
            <person name="Wood M."/>
            <person name="Montefiori M."/>
            <person name="Brummell D."/>
            <person name="Schwinn K."/>
            <person name="Catanach A."/>
            <person name="Fullerton C."/>
            <person name="Li D."/>
            <person name="Meiyalaghan S."/>
            <person name="Nieuwenhuizen N."/>
            <person name="Read N."/>
            <person name="Prakash R."/>
            <person name="Hunter D."/>
            <person name="Zhang H."/>
            <person name="Mckenzie M."/>
            <person name="Knabel M."/>
            <person name="Harris A."/>
            <person name="Allan A."/>
            <person name="Chen A."/>
            <person name="Janssen B."/>
            <person name="Plunkett B."/>
            <person name="Dwamena C."/>
            <person name="Voogd C."/>
            <person name="Leif D."/>
            <person name="Lafferty D."/>
            <person name="Souleyre E."/>
            <person name="Varkonyi-Gasic E."/>
            <person name="Gambi F."/>
            <person name="Hanley J."/>
            <person name="Yao J.-L."/>
            <person name="Cheung J."/>
            <person name="David K."/>
            <person name="Warren B."/>
            <person name="Marsh K."/>
            <person name="Snowden K."/>
            <person name="Lin-Wang K."/>
            <person name="Brian L."/>
            <person name="Martinez-Sanchez M."/>
            <person name="Wang M."/>
            <person name="Ileperuma N."/>
            <person name="Macnee N."/>
            <person name="Campin R."/>
            <person name="Mcatee P."/>
            <person name="Drummond R."/>
            <person name="Espley R."/>
            <person name="Ireland H."/>
            <person name="Wu R."/>
            <person name="Atkinson R."/>
            <person name="Karunairetnam S."/>
            <person name="Bulley S."/>
            <person name="Chunkath S."/>
            <person name="Hanley Z."/>
            <person name="Storey R."/>
            <person name="Thrimawithana A."/>
            <person name="Thomson S."/>
            <person name="David C."/>
            <person name="Testolin R."/>
        </authorList>
    </citation>
    <scope>NUCLEOTIDE SEQUENCE [LARGE SCALE GENOMIC DNA]</scope>
    <source>
        <strain evidence="3">cv. Red5</strain>
        <tissue evidence="2">Young leaf</tissue>
    </source>
</reference>
<evidence type="ECO:0000256" key="1">
    <source>
        <dbReference type="SAM" id="Phobius"/>
    </source>
</evidence>
<keyword evidence="1" id="KW-0812">Transmembrane</keyword>
<evidence type="ECO:0000313" key="2">
    <source>
        <dbReference type="EMBL" id="PSS08039.1"/>
    </source>
</evidence>
<feature type="transmembrane region" description="Helical" evidence="1">
    <location>
        <begin position="113"/>
        <end position="138"/>
    </location>
</feature>
<dbReference type="Gramene" id="PSS08039">
    <property type="protein sequence ID" value="PSS08039"/>
    <property type="gene ID" value="CEY00_Acc18400"/>
</dbReference>
<keyword evidence="2" id="KW-0418">Kinase</keyword>
<dbReference type="EMBL" id="NKQK01000016">
    <property type="protein sequence ID" value="PSS08039.1"/>
    <property type="molecule type" value="Genomic_DNA"/>
</dbReference>
<gene>
    <name evidence="2" type="ORF">CEY00_Acc18400</name>
</gene>
<sequence length="154" mass="17188">MSLGGSGFADTEVKNRFLGFLLWKSVQSTAIYVHSKSLLSLFTPNPFTPLSGFLVFLAFHLSFLLFSFSLFATPQPHRPTSFVDLAEGLIRLVFVSGGQPLPPDFCLRAKISLSFVLFVAASPLFGFLLLLCVCWNCFDDGLYYCRRLGRLGFR</sequence>
<feature type="transmembrane region" description="Helical" evidence="1">
    <location>
        <begin position="50"/>
        <end position="70"/>
    </location>
</feature>
<dbReference type="GO" id="GO:0016301">
    <property type="term" value="F:kinase activity"/>
    <property type="evidence" value="ECO:0007669"/>
    <property type="project" value="UniProtKB-KW"/>
</dbReference>